<reference evidence="1 2" key="1">
    <citation type="journal article" date="2015" name="Genome Biol. Evol.">
        <title>Comparative Genomics of a Bacterivorous Green Alga Reveals Evolutionary Causalities and Consequences of Phago-Mixotrophic Mode of Nutrition.</title>
        <authorList>
            <person name="Burns J.A."/>
            <person name="Paasch A."/>
            <person name="Narechania A."/>
            <person name="Kim E."/>
        </authorList>
    </citation>
    <scope>NUCLEOTIDE SEQUENCE [LARGE SCALE GENOMIC DNA]</scope>
    <source>
        <strain evidence="1 2">PLY_AMNH</strain>
    </source>
</reference>
<protein>
    <submittedName>
        <fullName evidence="1">Uncharacterized protein</fullName>
    </submittedName>
</protein>
<evidence type="ECO:0000313" key="1">
    <source>
        <dbReference type="EMBL" id="KAK3279033.1"/>
    </source>
</evidence>
<name>A0AAE0LBF6_9CHLO</name>
<dbReference type="AlphaFoldDB" id="A0AAE0LBF6"/>
<dbReference type="PANTHER" id="PTHR16306">
    <property type="entry name" value="TRANSLIN-ASSOCIATED FACTOR X-INTERACTING PROTEIN 1"/>
    <property type="match status" value="1"/>
</dbReference>
<dbReference type="PANTHER" id="PTHR16306:SF0">
    <property type="entry name" value="TRANSLIN-ASSOCIATED FACTOR X-INTERACTING PROTEIN 1"/>
    <property type="match status" value="1"/>
</dbReference>
<comment type="caution">
    <text evidence="1">The sequence shown here is derived from an EMBL/GenBank/DDBJ whole genome shotgun (WGS) entry which is preliminary data.</text>
</comment>
<evidence type="ECO:0000313" key="2">
    <source>
        <dbReference type="Proteomes" id="UP001190700"/>
    </source>
</evidence>
<accession>A0AAE0LBF6</accession>
<organism evidence="1 2">
    <name type="scientific">Cymbomonas tetramitiformis</name>
    <dbReference type="NCBI Taxonomy" id="36881"/>
    <lineage>
        <taxon>Eukaryota</taxon>
        <taxon>Viridiplantae</taxon>
        <taxon>Chlorophyta</taxon>
        <taxon>Pyramimonadophyceae</taxon>
        <taxon>Pyramimonadales</taxon>
        <taxon>Pyramimonadaceae</taxon>
        <taxon>Cymbomonas</taxon>
    </lineage>
</organism>
<dbReference type="Proteomes" id="UP001190700">
    <property type="component" value="Unassembled WGS sequence"/>
</dbReference>
<keyword evidence="2" id="KW-1185">Reference proteome</keyword>
<dbReference type="GO" id="GO:0005737">
    <property type="term" value="C:cytoplasm"/>
    <property type="evidence" value="ECO:0007669"/>
    <property type="project" value="TreeGrafter"/>
</dbReference>
<sequence>MYQALQKKVGIQNAIVELGYSFVHGLHKCSYDADCELFLKILMGEVNEEVYHEQNRLQSDLNDMFVMLDQAGNANRTTGKLFKDELIVALQGFFPDKSEERMTALKASIDEDVEGDIIEYRVLFEEDREYNQGSFAEEVKDQQLQERVDYLNTLENSMWQQVDEDYMINDVGIMRAFRAVDSNITKDTLKFYLERCFNGKYKDGDLVDVLQAMNRVRKGVVKKESKFKSAGSVLMKAAKNGKQNKGALDALEAVRAMWIEKEMAGTRLKIPDGEAPPPAVAQAFLGHMLEGAVTKKVDAALANGETPGGDAPTE</sequence>
<dbReference type="EMBL" id="LGRX02005163">
    <property type="protein sequence ID" value="KAK3279033.1"/>
    <property type="molecule type" value="Genomic_DNA"/>
</dbReference>
<proteinExistence type="predicted"/>
<gene>
    <name evidence="1" type="ORF">CYMTET_13063</name>
</gene>